<comment type="caution">
    <text evidence="3">The sequence shown here is derived from an EMBL/GenBank/DDBJ whole genome shotgun (WGS) entry which is preliminary data.</text>
</comment>
<feature type="coiled-coil region" evidence="1">
    <location>
        <begin position="149"/>
        <end position="209"/>
    </location>
</feature>
<dbReference type="InterPro" id="IPR027417">
    <property type="entry name" value="P-loop_NTPase"/>
</dbReference>
<organism evidence="3 4">
    <name type="scientific">Candidatus Phosphoribacter hodrii</name>
    <dbReference type="NCBI Taxonomy" id="2953743"/>
    <lineage>
        <taxon>Bacteria</taxon>
        <taxon>Bacillati</taxon>
        <taxon>Actinomycetota</taxon>
        <taxon>Actinomycetes</taxon>
        <taxon>Micrococcales</taxon>
        <taxon>Dermatophilaceae</taxon>
        <taxon>Candidatus Phosphoribacter</taxon>
    </lineage>
</organism>
<dbReference type="Gene3D" id="3.40.50.300">
    <property type="entry name" value="P-loop containing nucleotide triphosphate hydrolases"/>
    <property type="match status" value="1"/>
</dbReference>
<dbReference type="Proteomes" id="UP000726105">
    <property type="component" value="Unassembled WGS sequence"/>
</dbReference>
<evidence type="ECO:0000256" key="2">
    <source>
        <dbReference type="SAM" id="MobiDB-lite"/>
    </source>
</evidence>
<dbReference type="AlphaFoldDB" id="A0A935IYP2"/>
<gene>
    <name evidence="3" type="ORF">IPI13_17150</name>
</gene>
<reference evidence="3 4" key="1">
    <citation type="submission" date="2020-10" db="EMBL/GenBank/DDBJ databases">
        <title>Connecting structure to function with the recovery of over 1000 high-quality activated sludge metagenome-assembled genomes encoding full-length rRNA genes using long-read sequencing.</title>
        <authorList>
            <person name="Singleton C.M."/>
            <person name="Petriglieri F."/>
            <person name="Kristensen J.M."/>
            <person name="Kirkegaard R.H."/>
            <person name="Michaelsen T.Y."/>
            <person name="Andersen M.H."/>
            <person name="Karst S.M."/>
            <person name="Dueholm M.S."/>
            <person name="Nielsen P.H."/>
            <person name="Albertsen M."/>
        </authorList>
    </citation>
    <scope>NUCLEOTIDE SEQUENCE [LARGE SCALE GENOMIC DNA]</scope>
    <source>
        <strain evidence="3">Ega_18-Q3-R5-49_MAXAC.001</strain>
    </source>
</reference>
<feature type="region of interest" description="Disordered" evidence="2">
    <location>
        <begin position="246"/>
        <end position="281"/>
    </location>
</feature>
<dbReference type="SUPFAM" id="SSF52540">
    <property type="entry name" value="P-loop containing nucleoside triphosphate hydrolases"/>
    <property type="match status" value="1"/>
</dbReference>
<feature type="compositionally biased region" description="Basic residues" evidence="2">
    <location>
        <begin position="247"/>
        <end position="256"/>
    </location>
</feature>
<keyword evidence="1" id="KW-0175">Coiled coil</keyword>
<evidence type="ECO:0000313" key="4">
    <source>
        <dbReference type="Proteomes" id="UP000726105"/>
    </source>
</evidence>
<protein>
    <submittedName>
        <fullName evidence="3">Uncharacterized protein</fullName>
    </submittedName>
</protein>
<proteinExistence type="predicted"/>
<accession>A0A935IYP2</accession>
<sequence>MTTLSGLSTASAVIMVSDASQEFTEPEVQLLRHAMRVSPNVATVLAKTDLYSQWQDVQDIDRRHLREIGEVPLFAVSSNLRLRAAQEQDRELNDESGFPALVAHLRREIVGRAELIAVRSAVHDLGFVVAQMELAARSELSALLNPEDSARLLAELDRAKARSEEFKSRSSKWNVRLGDGITDLIADMEHDLRDRLRRVQREAEQAIDEGDPGPIWDQISQWLDERIASAVSGDVHLDRGTVPLARRGGRRTVPRRGGRDSADRRREHRRCPRPGAAASRV</sequence>
<dbReference type="EMBL" id="JADJIB010000012">
    <property type="protein sequence ID" value="MBK7274792.1"/>
    <property type="molecule type" value="Genomic_DNA"/>
</dbReference>
<evidence type="ECO:0000256" key="1">
    <source>
        <dbReference type="SAM" id="Coils"/>
    </source>
</evidence>
<name>A0A935IYP2_9MICO</name>
<evidence type="ECO:0000313" key="3">
    <source>
        <dbReference type="EMBL" id="MBK7274792.1"/>
    </source>
</evidence>